<name>A0A640THN6_STRNI</name>
<accession>A0A640THN6</accession>
<keyword evidence="5" id="KW-1185">Reference proteome</keyword>
<dbReference type="Proteomes" id="UP000429552">
    <property type="component" value="Unassembled WGS sequence"/>
</dbReference>
<gene>
    <name evidence="2" type="ORF">Sliba_35900</name>
    <name evidence="3" type="ORF">STRLI_003578</name>
</gene>
<evidence type="ECO:0000256" key="1">
    <source>
        <dbReference type="SAM" id="Phobius"/>
    </source>
</evidence>
<dbReference type="RefSeq" id="WP_159487089.1">
    <property type="nucleotide sequence ID" value="NZ_BLIP01000001.1"/>
</dbReference>
<feature type="transmembrane region" description="Helical" evidence="1">
    <location>
        <begin position="12"/>
        <end position="33"/>
    </location>
</feature>
<proteinExistence type="predicted"/>
<dbReference type="AlphaFoldDB" id="A0A640THN6"/>
<protein>
    <submittedName>
        <fullName evidence="2">Uncharacterized protein</fullName>
    </submittedName>
</protein>
<dbReference type="Proteomes" id="UP001210609">
    <property type="component" value="Chromosome"/>
</dbReference>
<keyword evidence="1" id="KW-0812">Transmembrane</keyword>
<evidence type="ECO:0000313" key="2">
    <source>
        <dbReference type="EMBL" id="GFE23137.1"/>
    </source>
</evidence>
<evidence type="ECO:0000313" key="5">
    <source>
        <dbReference type="Proteomes" id="UP001210609"/>
    </source>
</evidence>
<feature type="transmembrane region" description="Helical" evidence="1">
    <location>
        <begin position="39"/>
        <end position="60"/>
    </location>
</feature>
<dbReference type="EMBL" id="BLIP01000001">
    <property type="protein sequence ID" value="GFE23137.1"/>
    <property type="molecule type" value="Genomic_DNA"/>
</dbReference>
<keyword evidence="1" id="KW-0472">Membrane</keyword>
<evidence type="ECO:0000313" key="4">
    <source>
        <dbReference type="Proteomes" id="UP000429552"/>
    </source>
</evidence>
<reference evidence="2 4" key="1">
    <citation type="submission" date="2019-12" db="EMBL/GenBank/DDBJ databases">
        <title>Whole genome shotgun sequence of Streptomyces libani subsp. libani NBRC 13452.</title>
        <authorList>
            <person name="Ichikawa N."/>
            <person name="Kimura A."/>
            <person name="Kitahashi Y."/>
            <person name="Komaki H."/>
            <person name="Tamura T."/>
        </authorList>
    </citation>
    <scope>NUCLEOTIDE SEQUENCE [LARGE SCALE GENOMIC DNA]</scope>
    <source>
        <strain evidence="2 4">NBRC 13452</strain>
    </source>
</reference>
<evidence type="ECO:0000313" key="3">
    <source>
        <dbReference type="EMBL" id="WAT97624.1"/>
    </source>
</evidence>
<organism evidence="2 4">
    <name type="scientific">Streptomyces nigrescens</name>
    <dbReference type="NCBI Taxonomy" id="1920"/>
    <lineage>
        <taxon>Bacteria</taxon>
        <taxon>Bacillati</taxon>
        <taxon>Actinomycetota</taxon>
        <taxon>Actinomycetes</taxon>
        <taxon>Kitasatosporales</taxon>
        <taxon>Streptomycetaceae</taxon>
        <taxon>Streptomyces</taxon>
    </lineage>
</organism>
<sequence>MKNKKKQPSSAREAAIGASVALVMSLLGGWAAYGFSGSYSVAAAATGMGLAIGLVIYLVVARSGR</sequence>
<dbReference type="EMBL" id="CP114202">
    <property type="protein sequence ID" value="WAT97624.1"/>
    <property type="molecule type" value="Genomic_DNA"/>
</dbReference>
<keyword evidence="1" id="KW-1133">Transmembrane helix</keyword>
<reference evidence="3 5" key="2">
    <citation type="submission" date="2022-12" db="EMBL/GenBank/DDBJ databases">
        <authorList>
            <person name="Ruckert C."/>
            <person name="Busche T."/>
            <person name="Kalinowski J."/>
            <person name="Wittmann C."/>
        </authorList>
    </citation>
    <scope>NUCLEOTIDE SEQUENCE [LARGE SCALE GENOMIC DNA]</scope>
    <source>
        <strain evidence="3 5">DSM 40555</strain>
    </source>
</reference>